<keyword evidence="4 7" id="KW-0863">Zinc-finger</keyword>
<feature type="domain" description="C2H2-type" evidence="8">
    <location>
        <begin position="18"/>
        <end position="42"/>
    </location>
</feature>
<evidence type="ECO:0000259" key="8">
    <source>
        <dbReference type="PROSITE" id="PS50157"/>
    </source>
</evidence>
<dbReference type="RefSeq" id="XP_006688214.1">
    <property type="nucleotide sequence ID" value="XM_006688151.1"/>
</dbReference>
<keyword evidence="10" id="KW-1185">Reference proteome</keyword>
<name>G3BAE8_CANTC</name>
<dbReference type="GeneID" id="18246056"/>
<evidence type="ECO:0000256" key="7">
    <source>
        <dbReference type="PROSITE-ProRule" id="PRU00042"/>
    </source>
</evidence>
<dbReference type="Pfam" id="PF04082">
    <property type="entry name" value="Fungal_trans"/>
    <property type="match status" value="1"/>
</dbReference>
<dbReference type="PANTHER" id="PTHR40626">
    <property type="entry name" value="MIP31509P"/>
    <property type="match status" value="1"/>
</dbReference>
<dbReference type="EMBL" id="GL996527">
    <property type="protein sequence ID" value="EGV62044.1"/>
    <property type="molecule type" value="Genomic_DNA"/>
</dbReference>
<accession>G3BAE8</accession>
<reference evidence="9 10" key="1">
    <citation type="journal article" date="2011" name="Proc. Natl. Acad. Sci. U.S.A.">
        <title>Comparative genomics of xylose-fermenting fungi for enhanced biofuel production.</title>
        <authorList>
            <person name="Wohlbach D.J."/>
            <person name="Kuo A."/>
            <person name="Sato T.K."/>
            <person name="Potts K.M."/>
            <person name="Salamov A.A."/>
            <person name="LaButti K.M."/>
            <person name="Sun H."/>
            <person name="Clum A."/>
            <person name="Pangilinan J.L."/>
            <person name="Lindquist E.A."/>
            <person name="Lucas S."/>
            <person name="Lapidus A."/>
            <person name="Jin M."/>
            <person name="Gunawan C."/>
            <person name="Balan V."/>
            <person name="Dale B.E."/>
            <person name="Jeffries T.W."/>
            <person name="Zinkel R."/>
            <person name="Barry K.W."/>
            <person name="Grigoriev I.V."/>
            <person name="Gasch A.P."/>
        </authorList>
    </citation>
    <scope>NUCLEOTIDE SEQUENCE [LARGE SCALE GENOMIC DNA]</scope>
    <source>
        <strain evidence="10">ATCC 10573 / BCRC 21748 / CBS 615 / JCM 9827 / NBRC 10315 / NRRL Y-1498 / VKM Y-70</strain>
    </source>
</reference>
<evidence type="ECO:0000256" key="5">
    <source>
        <dbReference type="ARBA" id="ARBA00022833"/>
    </source>
</evidence>
<dbReference type="GO" id="GO:0008270">
    <property type="term" value="F:zinc ion binding"/>
    <property type="evidence" value="ECO:0007669"/>
    <property type="project" value="UniProtKB-KW"/>
</dbReference>
<dbReference type="HOGENOM" id="CLU_006466_2_0_1"/>
<gene>
    <name evidence="9" type="ORF">CANTEDRAFT_108704</name>
</gene>
<proteinExistence type="predicted"/>
<evidence type="ECO:0000313" key="10">
    <source>
        <dbReference type="Proteomes" id="UP000000707"/>
    </source>
</evidence>
<protein>
    <recommendedName>
        <fullName evidence="8">C2H2-type domain-containing protein</fullName>
    </recommendedName>
</protein>
<evidence type="ECO:0000256" key="2">
    <source>
        <dbReference type="ARBA" id="ARBA00022723"/>
    </source>
</evidence>
<dbReference type="Proteomes" id="UP000000707">
    <property type="component" value="Unassembled WGS sequence"/>
</dbReference>
<dbReference type="KEGG" id="cten:18246056"/>
<evidence type="ECO:0000256" key="3">
    <source>
        <dbReference type="ARBA" id="ARBA00022737"/>
    </source>
</evidence>
<dbReference type="InterPro" id="IPR007219">
    <property type="entry name" value="XnlR_reg_dom"/>
</dbReference>
<dbReference type="InterPro" id="IPR013087">
    <property type="entry name" value="Znf_C2H2_type"/>
</dbReference>
<evidence type="ECO:0000256" key="4">
    <source>
        <dbReference type="ARBA" id="ARBA00022771"/>
    </source>
</evidence>
<dbReference type="GO" id="GO:0006351">
    <property type="term" value="P:DNA-templated transcription"/>
    <property type="evidence" value="ECO:0007669"/>
    <property type="project" value="InterPro"/>
</dbReference>
<dbReference type="CDD" id="cd12148">
    <property type="entry name" value="fungal_TF_MHR"/>
    <property type="match status" value="1"/>
</dbReference>
<dbReference type="Pfam" id="PF00096">
    <property type="entry name" value="zf-C2H2"/>
    <property type="match status" value="1"/>
</dbReference>
<organism evidence="10">
    <name type="scientific">Candida tenuis (strain ATCC 10573 / BCRC 21748 / CBS 615 / JCM 9827 / NBRC 10315 / NRRL Y-1498 / VKM Y-70)</name>
    <name type="common">Yeast</name>
    <name type="synonym">Yamadazyma tenuis</name>
    <dbReference type="NCBI Taxonomy" id="590646"/>
    <lineage>
        <taxon>Eukaryota</taxon>
        <taxon>Fungi</taxon>
        <taxon>Dikarya</taxon>
        <taxon>Ascomycota</taxon>
        <taxon>Saccharomycotina</taxon>
        <taxon>Pichiomycetes</taxon>
        <taxon>Debaryomycetaceae</taxon>
        <taxon>Yamadazyma</taxon>
    </lineage>
</organism>
<dbReference type="SUPFAM" id="SSF57667">
    <property type="entry name" value="beta-beta-alpha zinc fingers"/>
    <property type="match status" value="1"/>
</dbReference>
<dbReference type="GO" id="GO:0000981">
    <property type="term" value="F:DNA-binding transcription factor activity, RNA polymerase II-specific"/>
    <property type="evidence" value="ECO:0007669"/>
    <property type="project" value="InterPro"/>
</dbReference>
<dbReference type="eggNOG" id="KOG1721">
    <property type="taxonomic scope" value="Eukaryota"/>
</dbReference>
<keyword evidence="5" id="KW-0862">Zinc</keyword>
<dbReference type="SMART" id="SM00355">
    <property type="entry name" value="ZnF_C2H2"/>
    <property type="match status" value="2"/>
</dbReference>
<dbReference type="OrthoDB" id="1405595at2759"/>
<keyword evidence="2" id="KW-0479">Metal-binding</keyword>
<keyword evidence="6" id="KW-0539">Nucleus</keyword>
<dbReference type="GO" id="GO:0005634">
    <property type="term" value="C:nucleus"/>
    <property type="evidence" value="ECO:0007669"/>
    <property type="project" value="UniProtKB-SubCell"/>
</dbReference>
<dbReference type="GO" id="GO:0000978">
    <property type="term" value="F:RNA polymerase II cis-regulatory region sequence-specific DNA binding"/>
    <property type="evidence" value="ECO:0007669"/>
    <property type="project" value="InterPro"/>
</dbReference>
<feature type="domain" description="C2H2-type" evidence="8">
    <location>
        <begin position="48"/>
        <end position="77"/>
    </location>
</feature>
<dbReference type="InterPro" id="IPR036236">
    <property type="entry name" value="Znf_C2H2_sf"/>
</dbReference>
<keyword evidence="3" id="KW-0677">Repeat</keyword>
<dbReference type="InterPro" id="IPR051059">
    <property type="entry name" value="VerF-like"/>
</dbReference>
<dbReference type="GO" id="GO:0000785">
    <property type="term" value="C:chromatin"/>
    <property type="evidence" value="ECO:0007669"/>
    <property type="project" value="TreeGrafter"/>
</dbReference>
<sequence>MDTQVLSPTGDELNKASFVCEVAGCGKQFKRSDHLLRHKRNHESISLFSCSWPGCEKSFVRKDVRLKHYKRHVQKEKEKSGVSGNKIKHFEIYTPKTVMEKSKPIKGEDLYKSNGQDKRAVVSTESNTPINMLHGSSGDDGYSFEDQTPQEKSNINYVMNSDDNLIADLVPSPTINFEQTNLEKTGLLEWLLHNNEENSHKYLNYSPSSSFKDLLGDTPDLTYSTSQTSISNATIRKMAELVPSLMTDSYFTAENIEKYLVNFWCIYHIQFPIIHRPTFSTTTANPLLLLSIMTIGSSLESRMCHEPERKLRYIKLAESIADPLRWLICSHGEVLESSTSWLLQSLLILECYEITCSNRKLHRRAHLNHGFKIELLRRSPLLGGNLEQSDDLDKDASTSPWESWIELESLKRCAYITFLVDTYNAIIFGQEAVLYTHHIKLSLPCIDSIWEAANTNKMDVNNQLDNSKFLSVLTDVLRYEKVNSTPFTSRILLVGIISLAVQTEQIDLSVKALQDQGLKSWKTSLLQSLDSWYDNVIDETCCELDSAFYCPIDIPEAGLSKPDDTSCKFAVYHIAQAFLRVPQYDCIIFAGSPQRMNIKTSPKDLENVRRRMENWTKSLDGRMAVTHAYVLLCEILLTQDETGEHVPVTYEPNMDPIFYRPNIVASSLFLIWCYNYCLSGAESNYLKRSDPMQNSSYIPERINGYQYVRNVKKKFEEEARIAGVDSSSKKFTAYANALQNINRLHCTVGLLRLFKDKFIACNSQICREYGRLMENCIQRSLGRESVICPDMYVDA</sequence>
<dbReference type="PROSITE" id="PS50157">
    <property type="entry name" value="ZINC_FINGER_C2H2_2"/>
    <property type="match status" value="2"/>
</dbReference>
<evidence type="ECO:0000256" key="1">
    <source>
        <dbReference type="ARBA" id="ARBA00004123"/>
    </source>
</evidence>
<dbReference type="PANTHER" id="PTHR40626:SF14">
    <property type="entry name" value="C2H2 TYPE ZINC FINGER DOMAIN PROTEIN (AFU_ORTHOLOGUE AFUA_1G02360)"/>
    <property type="match status" value="1"/>
</dbReference>
<dbReference type="AlphaFoldDB" id="G3BAE8"/>
<comment type="subcellular location">
    <subcellularLocation>
        <location evidence="1">Nucleus</location>
    </subcellularLocation>
</comment>
<evidence type="ECO:0000313" key="9">
    <source>
        <dbReference type="EMBL" id="EGV62044.1"/>
    </source>
</evidence>
<dbReference type="Gene3D" id="3.30.160.60">
    <property type="entry name" value="Classic Zinc Finger"/>
    <property type="match status" value="1"/>
</dbReference>
<dbReference type="PROSITE" id="PS00028">
    <property type="entry name" value="ZINC_FINGER_C2H2_1"/>
    <property type="match status" value="2"/>
</dbReference>
<evidence type="ECO:0000256" key="6">
    <source>
        <dbReference type="ARBA" id="ARBA00023242"/>
    </source>
</evidence>